<accession>A0A172U267</accession>
<dbReference type="Pfam" id="PF10677">
    <property type="entry name" value="DUF2490"/>
    <property type="match status" value="1"/>
</dbReference>
<evidence type="ECO:0000256" key="1">
    <source>
        <dbReference type="SAM" id="SignalP"/>
    </source>
</evidence>
<dbReference type="Proteomes" id="UP000077177">
    <property type="component" value="Chromosome"/>
</dbReference>
<organism evidence="2 3">
    <name type="scientific">Flavisolibacter tropicus</name>
    <dbReference type="NCBI Taxonomy" id="1492898"/>
    <lineage>
        <taxon>Bacteria</taxon>
        <taxon>Pseudomonadati</taxon>
        <taxon>Bacteroidota</taxon>
        <taxon>Chitinophagia</taxon>
        <taxon>Chitinophagales</taxon>
        <taxon>Chitinophagaceae</taxon>
        <taxon>Flavisolibacter</taxon>
    </lineage>
</organism>
<gene>
    <name evidence="2" type="ORF">SY85_12315</name>
</gene>
<reference evidence="3" key="1">
    <citation type="submission" date="2015-01" db="EMBL/GenBank/DDBJ databases">
        <title>Flavisolibacter sp./LCS9/ whole genome sequencing.</title>
        <authorList>
            <person name="Kim M.K."/>
            <person name="Srinivasan S."/>
            <person name="Lee J.-J."/>
        </authorList>
    </citation>
    <scope>NUCLEOTIDE SEQUENCE [LARGE SCALE GENOMIC DNA]</scope>
    <source>
        <strain evidence="3">LCS9</strain>
    </source>
</reference>
<keyword evidence="1" id="KW-0732">Signal</keyword>
<sequence length="247" mass="28698">MKYFFLFLFSIGSFCTYAQNDRVQDNNTIAWAQVFSAIKLNKKFDVLAEYQWRRVDGFKYWQQSLARTALQYNINTQVSAAVGYGWILTFPYGDYPIANNGTFPEHRIYEQMQLKNAFGKLAVNQRLRVEQRWLGKRKPGDEREIEGWTYSNRFRYLLRLQHPIINSEGFNLYTAVGDEVFVSAGKNVGANTFDQNRLMLQLGSKLNKNIAFEAGYIKQTLFQSRRVDNHTIVQNNDGLTLALLLTL</sequence>
<keyword evidence="3" id="KW-1185">Reference proteome</keyword>
<reference evidence="2 3" key="2">
    <citation type="journal article" date="2016" name="Int. J. Syst. Evol. Microbiol.">
        <title>Flavisolibacter tropicus sp. nov., isolated from tropical soil.</title>
        <authorList>
            <person name="Lee J.J."/>
            <person name="Kang M.S."/>
            <person name="Kim G.S."/>
            <person name="Lee C.S."/>
            <person name="Lim S."/>
            <person name="Lee J."/>
            <person name="Roh S.H."/>
            <person name="Kang H."/>
            <person name="Ha J.M."/>
            <person name="Bae S."/>
            <person name="Jung H.Y."/>
            <person name="Kim M.K."/>
        </authorList>
    </citation>
    <scope>NUCLEOTIDE SEQUENCE [LARGE SCALE GENOMIC DNA]</scope>
    <source>
        <strain evidence="2 3">LCS9</strain>
    </source>
</reference>
<dbReference type="KEGG" id="fla:SY85_12315"/>
<dbReference type="AlphaFoldDB" id="A0A172U267"/>
<dbReference type="OrthoDB" id="1118734at2"/>
<dbReference type="EMBL" id="CP011390">
    <property type="protein sequence ID" value="ANE53461.1"/>
    <property type="molecule type" value="Genomic_DNA"/>
</dbReference>
<protein>
    <recommendedName>
        <fullName evidence="4">DUF2490 domain-containing protein</fullName>
    </recommendedName>
</protein>
<dbReference type="RefSeq" id="WP_066409707.1">
    <property type="nucleotide sequence ID" value="NZ_CP011390.1"/>
</dbReference>
<feature type="chain" id="PRO_5008001583" description="DUF2490 domain-containing protein" evidence="1">
    <location>
        <begin position="19"/>
        <end position="247"/>
    </location>
</feature>
<evidence type="ECO:0000313" key="3">
    <source>
        <dbReference type="Proteomes" id="UP000077177"/>
    </source>
</evidence>
<dbReference type="InterPro" id="IPR019619">
    <property type="entry name" value="DUF2490"/>
</dbReference>
<evidence type="ECO:0008006" key="4">
    <source>
        <dbReference type="Google" id="ProtNLM"/>
    </source>
</evidence>
<evidence type="ECO:0000313" key="2">
    <source>
        <dbReference type="EMBL" id="ANE53461.1"/>
    </source>
</evidence>
<feature type="signal peptide" evidence="1">
    <location>
        <begin position="1"/>
        <end position="18"/>
    </location>
</feature>
<dbReference type="STRING" id="1492898.SY85_12315"/>
<name>A0A172U267_9BACT</name>
<proteinExistence type="predicted"/>